<dbReference type="EMBL" id="WHUW01000007">
    <property type="protein sequence ID" value="KAF8443959.1"/>
    <property type="molecule type" value="Genomic_DNA"/>
</dbReference>
<accession>A0AAD4GGS2</accession>
<keyword evidence="1" id="KW-0812">Transmembrane</keyword>
<keyword evidence="1" id="KW-1133">Transmembrane helix</keyword>
<dbReference type="AlphaFoldDB" id="A0AAD4GGS2"/>
<reference evidence="2" key="1">
    <citation type="submission" date="2019-10" db="EMBL/GenBank/DDBJ databases">
        <authorList>
            <consortium name="DOE Joint Genome Institute"/>
            <person name="Kuo A."/>
            <person name="Miyauchi S."/>
            <person name="Kiss E."/>
            <person name="Drula E."/>
            <person name="Kohler A."/>
            <person name="Sanchez-Garcia M."/>
            <person name="Andreopoulos B."/>
            <person name="Barry K.W."/>
            <person name="Bonito G."/>
            <person name="Buee M."/>
            <person name="Carver A."/>
            <person name="Chen C."/>
            <person name="Cichocki N."/>
            <person name="Clum A."/>
            <person name="Culley D."/>
            <person name="Crous P.W."/>
            <person name="Fauchery L."/>
            <person name="Girlanda M."/>
            <person name="Hayes R."/>
            <person name="Keri Z."/>
            <person name="LaButti K."/>
            <person name="Lipzen A."/>
            <person name="Lombard V."/>
            <person name="Magnuson J."/>
            <person name="Maillard F."/>
            <person name="Morin E."/>
            <person name="Murat C."/>
            <person name="Nolan M."/>
            <person name="Ohm R."/>
            <person name="Pangilinan J."/>
            <person name="Pereira M."/>
            <person name="Perotto S."/>
            <person name="Peter M."/>
            <person name="Riley R."/>
            <person name="Sitrit Y."/>
            <person name="Stielow B."/>
            <person name="Szollosi G."/>
            <person name="Zifcakova L."/>
            <person name="Stursova M."/>
            <person name="Spatafora J.W."/>
            <person name="Tedersoo L."/>
            <person name="Vaario L.-M."/>
            <person name="Yamada A."/>
            <person name="Yan M."/>
            <person name="Wang P."/>
            <person name="Xu J."/>
            <person name="Bruns T."/>
            <person name="Baldrian P."/>
            <person name="Vilgalys R."/>
            <person name="Henrissat B."/>
            <person name="Grigoriev I.V."/>
            <person name="Hibbett D."/>
            <person name="Nagy L.G."/>
            <person name="Martin F.M."/>
        </authorList>
    </citation>
    <scope>NUCLEOTIDE SEQUENCE</scope>
    <source>
        <strain evidence="2">BED1</strain>
    </source>
</reference>
<feature type="transmembrane region" description="Helical" evidence="1">
    <location>
        <begin position="26"/>
        <end position="50"/>
    </location>
</feature>
<keyword evidence="1" id="KW-0472">Membrane</keyword>
<evidence type="ECO:0000313" key="3">
    <source>
        <dbReference type="Proteomes" id="UP001194468"/>
    </source>
</evidence>
<evidence type="ECO:0000313" key="2">
    <source>
        <dbReference type="EMBL" id="KAF8443959.1"/>
    </source>
</evidence>
<evidence type="ECO:0000256" key="1">
    <source>
        <dbReference type="SAM" id="Phobius"/>
    </source>
</evidence>
<feature type="transmembrane region" description="Helical" evidence="1">
    <location>
        <begin position="56"/>
        <end position="75"/>
    </location>
</feature>
<organism evidence="2 3">
    <name type="scientific">Boletus edulis BED1</name>
    <dbReference type="NCBI Taxonomy" id="1328754"/>
    <lineage>
        <taxon>Eukaryota</taxon>
        <taxon>Fungi</taxon>
        <taxon>Dikarya</taxon>
        <taxon>Basidiomycota</taxon>
        <taxon>Agaricomycotina</taxon>
        <taxon>Agaricomycetes</taxon>
        <taxon>Agaricomycetidae</taxon>
        <taxon>Boletales</taxon>
        <taxon>Boletineae</taxon>
        <taxon>Boletaceae</taxon>
        <taxon>Boletoideae</taxon>
        <taxon>Boletus</taxon>
    </lineage>
</organism>
<comment type="caution">
    <text evidence="2">The sequence shown here is derived from an EMBL/GenBank/DDBJ whole genome shotgun (WGS) entry which is preliminary data.</text>
</comment>
<gene>
    <name evidence="2" type="ORF">L210DRAFT_380841</name>
</gene>
<sequence length="136" mass="14709">MHDMLSYTAAWKEDQHLGREHVSFHFAVVTLVVVLPYTLAGIAFIVSLGIGNPTSATFIGVYFLLMCISPQMSILRVSAGRAWDTGTTRCVSTLQFSPGSTLGSQPINSNEEKGHLEKLSKVYLSDGHGKLAVSPV</sequence>
<name>A0AAD4GGS2_BOLED</name>
<protein>
    <submittedName>
        <fullName evidence="2">Uncharacterized protein</fullName>
    </submittedName>
</protein>
<reference evidence="2" key="2">
    <citation type="journal article" date="2020" name="Nat. Commun.">
        <title>Large-scale genome sequencing of mycorrhizal fungi provides insights into the early evolution of symbiotic traits.</title>
        <authorList>
            <person name="Miyauchi S."/>
            <person name="Kiss E."/>
            <person name="Kuo A."/>
            <person name="Drula E."/>
            <person name="Kohler A."/>
            <person name="Sanchez-Garcia M."/>
            <person name="Morin E."/>
            <person name="Andreopoulos B."/>
            <person name="Barry K.W."/>
            <person name="Bonito G."/>
            <person name="Buee M."/>
            <person name="Carver A."/>
            <person name="Chen C."/>
            <person name="Cichocki N."/>
            <person name="Clum A."/>
            <person name="Culley D."/>
            <person name="Crous P.W."/>
            <person name="Fauchery L."/>
            <person name="Girlanda M."/>
            <person name="Hayes R.D."/>
            <person name="Keri Z."/>
            <person name="LaButti K."/>
            <person name="Lipzen A."/>
            <person name="Lombard V."/>
            <person name="Magnuson J."/>
            <person name="Maillard F."/>
            <person name="Murat C."/>
            <person name="Nolan M."/>
            <person name="Ohm R.A."/>
            <person name="Pangilinan J."/>
            <person name="Pereira M.F."/>
            <person name="Perotto S."/>
            <person name="Peter M."/>
            <person name="Pfister S."/>
            <person name="Riley R."/>
            <person name="Sitrit Y."/>
            <person name="Stielow J.B."/>
            <person name="Szollosi G."/>
            <person name="Zifcakova L."/>
            <person name="Stursova M."/>
            <person name="Spatafora J.W."/>
            <person name="Tedersoo L."/>
            <person name="Vaario L.M."/>
            <person name="Yamada A."/>
            <person name="Yan M."/>
            <person name="Wang P."/>
            <person name="Xu J."/>
            <person name="Bruns T."/>
            <person name="Baldrian P."/>
            <person name="Vilgalys R."/>
            <person name="Dunand C."/>
            <person name="Henrissat B."/>
            <person name="Grigoriev I.V."/>
            <person name="Hibbett D."/>
            <person name="Nagy L.G."/>
            <person name="Martin F.M."/>
        </authorList>
    </citation>
    <scope>NUCLEOTIDE SEQUENCE</scope>
    <source>
        <strain evidence="2">BED1</strain>
    </source>
</reference>
<keyword evidence="3" id="KW-1185">Reference proteome</keyword>
<dbReference type="Proteomes" id="UP001194468">
    <property type="component" value="Unassembled WGS sequence"/>
</dbReference>
<proteinExistence type="predicted"/>